<dbReference type="SUPFAM" id="SSF82199">
    <property type="entry name" value="SET domain"/>
    <property type="match status" value="2"/>
</dbReference>
<dbReference type="Proteomes" id="UP000245768">
    <property type="component" value="Unassembled WGS sequence"/>
</dbReference>
<dbReference type="EMBL" id="KZ819637">
    <property type="protein sequence ID" value="PWN88880.1"/>
    <property type="molecule type" value="Genomic_DNA"/>
</dbReference>
<dbReference type="OrthoDB" id="441812at2759"/>
<proteinExistence type="predicted"/>
<dbReference type="GO" id="GO:0005634">
    <property type="term" value="C:nucleus"/>
    <property type="evidence" value="ECO:0007669"/>
    <property type="project" value="TreeGrafter"/>
</dbReference>
<feature type="region of interest" description="Disordered" evidence="1">
    <location>
        <begin position="390"/>
        <end position="466"/>
    </location>
</feature>
<feature type="region of interest" description="Disordered" evidence="1">
    <location>
        <begin position="1"/>
        <end position="26"/>
    </location>
</feature>
<dbReference type="RefSeq" id="XP_025376078.1">
    <property type="nucleotide sequence ID" value="XM_025520041.1"/>
</dbReference>
<accession>A0A316YH62</accession>
<dbReference type="InterPro" id="IPR046341">
    <property type="entry name" value="SET_dom_sf"/>
</dbReference>
<dbReference type="GeneID" id="37041957"/>
<protein>
    <submittedName>
        <fullName evidence="2">SET domain-containing protein</fullName>
    </submittedName>
</protein>
<reference evidence="2 3" key="1">
    <citation type="journal article" date="2018" name="Mol. Biol. Evol.">
        <title>Broad Genomic Sampling Reveals a Smut Pathogenic Ancestry of the Fungal Clade Ustilaginomycotina.</title>
        <authorList>
            <person name="Kijpornyongpan T."/>
            <person name="Mondo S.J."/>
            <person name="Barry K."/>
            <person name="Sandor L."/>
            <person name="Lee J."/>
            <person name="Lipzen A."/>
            <person name="Pangilinan J."/>
            <person name="LaButti K."/>
            <person name="Hainaut M."/>
            <person name="Henrissat B."/>
            <person name="Grigoriev I.V."/>
            <person name="Spatafora J.W."/>
            <person name="Aime M.C."/>
        </authorList>
    </citation>
    <scope>NUCLEOTIDE SEQUENCE [LARGE SCALE GENOMIC DNA]</scope>
    <source>
        <strain evidence="2 3">MCA 4198</strain>
    </source>
</reference>
<evidence type="ECO:0000313" key="2">
    <source>
        <dbReference type="EMBL" id="PWN88880.1"/>
    </source>
</evidence>
<dbReference type="AlphaFoldDB" id="A0A316YH62"/>
<organism evidence="2 3">
    <name type="scientific">Acaromyces ingoldii</name>
    <dbReference type="NCBI Taxonomy" id="215250"/>
    <lineage>
        <taxon>Eukaryota</taxon>
        <taxon>Fungi</taxon>
        <taxon>Dikarya</taxon>
        <taxon>Basidiomycota</taxon>
        <taxon>Ustilaginomycotina</taxon>
        <taxon>Exobasidiomycetes</taxon>
        <taxon>Exobasidiales</taxon>
        <taxon>Cryptobasidiaceae</taxon>
        <taxon>Acaromyces</taxon>
    </lineage>
</organism>
<feature type="compositionally biased region" description="Basic and acidic residues" evidence="1">
    <location>
        <begin position="425"/>
        <end position="466"/>
    </location>
</feature>
<evidence type="ECO:0000313" key="3">
    <source>
        <dbReference type="Proteomes" id="UP000245768"/>
    </source>
</evidence>
<evidence type="ECO:0000256" key="1">
    <source>
        <dbReference type="SAM" id="MobiDB-lite"/>
    </source>
</evidence>
<sequence>MATSGAEEGAGRTGKGEGEGEGANEDTDSRIAKLLAWARARHLWIHDGIAIRRAQEGDEDESTGFGVFVRPGHTIEERQVLTLVPKSAILSARTTTLAPHLPPAILFHPDSSSGLLLSLIVLHELLVGAQGPWWGFIQSFPRLRGGDNSGRDGHRWGIPLPLAWARESSQWAWLRGTEAGRIVERAERDPARLIEGLGISLPRLEAYFHRTVLPLLAPLHPGVRIGLDDFVGAHSLVSSRSFVVDMYHNTALVPLSDMFNHAEQANIHFEADDDVCDECGALGACPHCDDPLTAADYGRASAMLPAESGPNSVGWQPPIDALRGVDTVDMVAQSHVGPADEAFNSYGMLSNAALLTTYGFCLEDETAFERYGWEWRDAHERAELVDALGLPGGSTVQDRKAVKRSHIPTAREDEQGSSKRARGAASHDGEETNRVEEKERSETGKRDTNGTDEGRRGAREEGKQEAVEDFGARKEWAMLCAQYADRPLSMFAELYQDPVQVLVAAQTAEGDDVPLLRLPHPSPFALLASEPVALPATEQSPDHGSVLTEELLAAPGTFDGCKDATQPLFIDETGRVSLGLWRAALLSVCLSASLSSASQHGIRQLVARIESTCDETSDEPRRAAEDDARLFRKALDRLSALVSHRRARMHICANQEEALDIIEEKGSELRSAALHAFQEFKALGACLDRIRDLTDMAGQTTSQ</sequence>
<dbReference type="InParanoid" id="A0A316YH62"/>
<gene>
    <name evidence="2" type="ORF">FA10DRAFT_260813</name>
</gene>
<dbReference type="GO" id="GO:0016279">
    <property type="term" value="F:protein-lysine N-methyltransferase activity"/>
    <property type="evidence" value="ECO:0007669"/>
    <property type="project" value="TreeGrafter"/>
</dbReference>
<keyword evidence="3" id="KW-1185">Reference proteome</keyword>
<dbReference type="Gene3D" id="3.90.1410.10">
    <property type="entry name" value="set domain protein methyltransferase, domain 1"/>
    <property type="match status" value="1"/>
</dbReference>
<dbReference type="PANTHER" id="PTHR13271">
    <property type="entry name" value="UNCHARACTERIZED PUTATIVE METHYLTRANSFERASE"/>
    <property type="match status" value="1"/>
</dbReference>
<dbReference type="CDD" id="cd10527">
    <property type="entry name" value="SET_LSMT"/>
    <property type="match status" value="1"/>
</dbReference>
<name>A0A316YH62_9BASI</name>
<dbReference type="STRING" id="215250.A0A316YH62"/>
<dbReference type="InterPro" id="IPR050600">
    <property type="entry name" value="SETD3_SETD6_MTase"/>
</dbReference>
<dbReference type="PANTHER" id="PTHR13271:SF34">
    <property type="entry name" value="N-LYSINE METHYLTRANSFERASE SETD6"/>
    <property type="match status" value="1"/>
</dbReference>